<proteinExistence type="predicted"/>
<evidence type="ECO:0000313" key="2">
    <source>
        <dbReference type="Proteomes" id="UP000091857"/>
    </source>
</evidence>
<sequence>MSNLDFLVVELIDKAMLLNCQETILHLTTTQITDDPFRKPILVGKLINQRCFNAQIIKAAVIKLWHPQHDLIVTASKQNTFIFQFNDSEDLHRAWKNRPWLVQNHHLYLQQWPSDITFDDIIFTSSLF</sequence>
<dbReference type="Proteomes" id="UP000091857">
    <property type="component" value="Chromosome 15"/>
</dbReference>
<keyword evidence="2" id="KW-1185">Reference proteome</keyword>
<dbReference type="EMBL" id="CM004401">
    <property type="protein sequence ID" value="KAG8637532.1"/>
    <property type="molecule type" value="Genomic_DNA"/>
</dbReference>
<organism evidence="1 2">
    <name type="scientific">Manihot esculenta</name>
    <name type="common">Cassava</name>
    <name type="synonym">Jatropha manihot</name>
    <dbReference type="NCBI Taxonomy" id="3983"/>
    <lineage>
        <taxon>Eukaryota</taxon>
        <taxon>Viridiplantae</taxon>
        <taxon>Streptophyta</taxon>
        <taxon>Embryophyta</taxon>
        <taxon>Tracheophyta</taxon>
        <taxon>Spermatophyta</taxon>
        <taxon>Magnoliopsida</taxon>
        <taxon>eudicotyledons</taxon>
        <taxon>Gunneridae</taxon>
        <taxon>Pentapetalae</taxon>
        <taxon>rosids</taxon>
        <taxon>fabids</taxon>
        <taxon>Malpighiales</taxon>
        <taxon>Euphorbiaceae</taxon>
        <taxon>Crotonoideae</taxon>
        <taxon>Manihoteae</taxon>
        <taxon>Manihot</taxon>
    </lineage>
</organism>
<gene>
    <name evidence="1" type="ORF">MANES_15G132650v8</name>
</gene>
<name>A0ACB7GB77_MANES</name>
<reference evidence="2" key="1">
    <citation type="journal article" date="2016" name="Nat. Biotechnol.">
        <title>Sequencing wild and cultivated cassava and related species reveals extensive interspecific hybridization and genetic diversity.</title>
        <authorList>
            <person name="Bredeson J.V."/>
            <person name="Lyons J.B."/>
            <person name="Prochnik S.E."/>
            <person name="Wu G.A."/>
            <person name="Ha C.M."/>
            <person name="Edsinger-Gonzales E."/>
            <person name="Grimwood J."/>
            <person name="Schmutz J."/>
            <person name="Rabbi I.Y."/>
            <person name="Egesi C."/>
            <person name="Nauluvula P."/>
            <person name="Lebot V."/>
            <person name="Ndunguru J."/>
            <person name="Mkamilo G."/>
            <person name="Bart R.S."/>
            <person name="Setter T.L."/>
            <person name="Gleadow R.M."/>
            <person name="Kulakow P."/>
            <person name="Ferguson M.E."/>
            <person name="Rounsley S."/>
            <person name="Rokhsar D.S."/>
        </authorList>
    </citation>
    <scope>NUCLEOTIDE SEQUENCE [LARGE SCALE GENOMIC DNA]</scope>
    <source>
        <strain evidence="2">cv. AM560-2</strain>
    </source>
</reference>
<comment type="caution">
    <text evidence="1">The sequence shown here is derived from an EMBL/GenBank/DDBJ whole genome shotgun (WGS) entry which is preliminary data.</text>
</comment>
<accession>A0ACB7GB77</accession>
<protein>
    <submittedName>
        <fullName evidence="1">Uncharacterized protein</fullName>
    </submittedName>
</protein>
<evidence type="ECO:0000313" key="1">
    <source>
        <dbReference type="EMBL" id="KAG8637532.1"/>
    </source>
</evidence>